<evidence type="ECO:0000256" key="1">
    <source>
        <dbReference type="SAM" id="MobiDB-lite"/>
    </source>
</evidence>
<comment type="caution">
    <text evidence="2">The sequence shown here is derived from an EMBL/GenBank/DDBJ whole genome shotgun (WGS) entry which is preliminary data.</text>
</comment>
<proteinExistence type="predicted"/>
<gene>
    <name evidence="2" type="ORF">JTE90_001452</name>
</gene>
<organism evidence="2 3">
    <name type="scientific">Oedothorax gibbosus</name>
    <dbReference type="NCBI Taxonomy" id="931172"/>
    <lineage>
        <taxon>Eukaryota</taxon>
        <taxon>Metazoa</taxon>
        <taxon>Ecdysozoa</taxon>
        <taxon>Arthropoda</taxon>
        <taxon>Chelicerata</taxon>
        <taxon>Arachnida</taxon>
        <taxon>Araneae</taxon>
        <taxon>Araneomorphae</taxon>
        <taxon>Entelegynae</taxon>
        <taxon>Araneoidea</taxon>
        <taxon>Linyphiidae</taxon>
        <taxon>Erigoninae</taxon>
        <taxon>Oedothorax</taxon>
    </lineage>
</organism>
<dbReference type="AlphaFoldDB" id="A0AAV6TUH6"/>
<dbReference type="EMBL" id="JAFNEN010001015">
    <property type="protein sequence ID" value="KAG8175388.1"/>
    <property type="molecule type" value="Genomic_DNA"/>
</dbReference>
<protein>
    <submittedName>
        <fullName evidence="2">Uncharacterized protein</fullName>
    </submittedName>
</protein>
<sequence length="138" mass="15401">MKNQGAKKLKPPGAPPSHAQFLVFPRIVCDLGTVRTQGQGTTQNQPPKRSVRDLPRLRRIHRQDFAIAKASEGWGPKNEKYSACRAHCPGNCNTKKKVCPIIASWINANEDTSGEPRGDCIKLEECPSKEIPKRGRRF</sequence>
<dbReference type="Proteomes" id="UP000827092">
    <property type="component" value="Unassembled WGS sequence"/>
</dbReference>
<feature type="compositionally biased region" description="Low complexity" evidence="1">
    <location>
        <begin position="34"/>
        <end position="45"/>
    </location>
</feature>
<keyword evidence="3" id="KW-1185">Reference proteome</keyword>
<evidence type="ECO:0000313" key="3">
    <source>
        <dbReference type="Proteomes" id="UP000827092"/>
    </source>
</evidence>
<name>A0AAV6TUH6_9ARAC</name>
<accession>A0AAV6TUH6</accession>
<feature type="region of interest" description="Disordered" evidence="1">
    <location>
        <begin position="34"/>
        <end position="58"/>
    </location>
</feature>
<reference evidence="2 3" key="1">
    <citation type="journal article" date="2022" name="Nat. Ecol. Evol.">
        <title>A masculinizing supergene underlies an exaggerated male reproductive morph in a spider.</title>
        <authorList>
            <person name="Hendrickx F."/>
            <person name="De Corte Z."/>
            <person name="Sonet G."/>
            <person name="Van Belleghem S.M."/>
            <person name="Kostlbacher S."/>
            <person name="Vangestel C."/>
        </authorList>
    </citation>
    <scope>NUCLEOTIDE SEQUENCE [LARGE SCALE GENOMIC DNA]</scope>
    <source>
        <strain evidence="2">W744_W776</strain>
    </source>
</reference>
<evidence type="ECO:0000313" key="2">
    <source>
        <dbReference type="EMBL" id="KAG8175388.1"/>
    </source>
</evidence>